<dbReference type="InterPro" id="IPR029063">
    <property type="entry name" value="SAM-dependent_MTases_sf"/>
</dbReference>
<evidence type="ECO:0000313" key="7">
    <source>
        <dbReference type="EMBL" id="OGG34504.1"/>
    </source>
</evidence>
<dbReference type="SUPFAM" id="SSF81799">
    <property type="entry name" value="Putative methyltransferase TM0872, insert domain"/>
    <property type="match status" value="1"/>
</dbReference>
<dbReference type="InterPro" id="IPR002903">
    <property type="entry name" value="RsmH"/>
</dbReference>
<dbReference type="Gene3D" id="1.10.150.170">
    <property type="entry name" value="Putative methyltransferase TM0872, insert domain"/>
    <property type="match status" value="1"/>
</dbReference>
<gene>
    <name evidence="6" type="primary">rsmH</name>
    <name evidence="7" type="ORF">A2363_04890</name>
</gene>
<comment type="subcellular location">
    <subcellularLocation>
        <location evidence="6">Cytoplasm</location>
    </subcellularLocation>
</comment>
<accession>A0A1F6BC35</accession>
<evidence type="ECO:0000256" key="4">
    <source>
        <dbReference type="ARBA" id="ARBA00022679"/>
    </source>
</evidence>
<dbReference type="EC" id="2.1.1.199" evidence="6"/>
<evidence type="ECO:0000256" key="6">
    <source>
        <dbReference type="HAMAP-Rule" id="MF_01007"/>
    </source>
</evidence>
<dbReference type="Proteomes" id="UP000176186">
    <property type="component" value="Unassembled WGS sequence"/>
</dbReference>
<name>A0A1F6BC35_9BACT</name>
<dbReference type="GO" id="GO:0005737">
    <property type="term" value="C:cytoplasm"/>
    <property type="evidence" value="ECO:0007669"/>
    <property type="project" value="UniProtKB-SubCell"/>
</dbReference>
<dbReference type="EMBL" id="MFKE01000028">
    <property type="protein sequence ID" value="OGG34504.1"/>
    <property type="molecule type" value="Genomic_DNA"/>
</dbReference>
<comment type="function">
    <text evidence="6">Specifically methylates the N4 position of cytidine in position 1402 (C1402) of 16S rRNA.</text>
</comment>
<feature type="binding site" evidence="6">
    <location>
        <begin position="33"/>
        <end position="35"/>
    </location>
    <ligand>
        <name>S-adenosyl-L-methionine</name>
        <dbReference type="ChEBI" id="CHEBI:59789"/>
    </ligand>
</feature>
<feature type="binding site" evidence="6">
    <location>
        <position position="50"/>
    </location>
    <ligand>
        <name>S-adenosyl-L-methionine</name>
        <dbReference type="ChEBI" id="CHEBI:59789"/>
    </ligand>
</feature>
<comment type="similarity">
    <text evidence="1 6">Belongs to the methyltransferase superfamily. RsmH family.</text>
</comment>
<dbReference type="Pfam" id="PF01795">
    <property type="entry name" value="Methyltransf_5"/>
    <property type="match status" value="1"/>
</dbReference>
<proteinExistence type="inferred from homology"/>
<comment type="caution">
    <text evidence="7">The sequence shown here is derived from an EMBL/GenBank/DDBJ whole genome shotgun (WGS) entry which is preliminary data.</text>
</comment>
<dbReference type="NCBIfam" id="TIGR00006">
    <property type="entry name" value="16S rRNA (cytosine(1402)-N(4))-methyltransferase RsmH"/>
    <property type="match status" value="1"/>
</dbReference>
<dbReference type="STRING" id="1798401.A2363_04890"/>
<dbReference type="PIRSF" id="PIRSF004486">
    <property type="entry name" value="MraW"/>
    <property type="match status" value="1"/>
</dbReference>
<evidence type="ECO:0000256" key="1">
    <source>
        <dbReference type="ARBA" id="ARBA00010396"/>
    </source>
</evidence>
<evidence type="ECO:0000256" key="3">
    <source>
        <dbReference type="ARBA" id="ARBA00022603"/>
    </source>
</evidence>
<organism evidence="7 8">
    <name type="scientific">Candidatus Gottesmanbacteria bacterium RIFOXYB1_FULL_47_11</name>
    <dbReference type="NCBI Taxonomy" id="1798401"/>
    <lineage>
        <taxon>Bacteria</taxon>
        <taxon>Candidatus Gottesmaniibacteriota</taxon>
    </lineage>
</organism>
<dbReference type="AlphaFoldDB" id="A0A1F6BC35"/>
<evidence type="ECO:0000256" key="5">
    <source>
        <dbReference type="ARBA" id="ARBA00022691"/>
    </source>
</evidence>
<sequence length="264" mass="29246">MSQYHTPVMVEEVLAGLQAAPGKRFIDATAGGGGHTRAIEKLGGTVLGIDTDPDATRVRGNFRDIESIAKEHGFSAVDGILFDLGVSSHQLDTPERGFSYRFEDAPLDLRMNQNEGMPAGELLQKISEQELYEILAAFGEEEHSRAIAALILRRRRVKPIATTGDLLHLIDKREAPQVFQALRIAVNDELNALKEGLRGAKNLISPGGRLVVISFHSLEDRIVKLFMKTDAWKLITKKPMVPSAREVYENKRARSAKLRIAEKL</sequence>
<keyword evidence="2 6" id="KW-0698">rRNA processing</keyword>
<feature type="binding site" evidence="6">
    <location>
        <position position="62"/>
    </location>
    <ligand>
        <name>S-adenosyl-L-methionine</name>
        <dbReference type="ChEBI" id="CHEBI:59789"/>
    </ligand>
</feature>
<reference evidence="7 8" key="1">
    <citation type="journal article" date="2016" name="Nat. Commun.">
        <title>Thousands of microbial genomes shed light on interconnected biogeochemical processes in an aquifer system.</title>
        <authorList>
            <person name="Anantharaman K."/>
            <person name="Brown C.T."/>
            <person name="Hug L.A."/>
            <person name="Sharon I."/>
            <person name="Castelle C.J."/>
            <person name="Probst A.J."/>
            <person name="Thomas B.C."/>
            <person name="Singh A."/>
            <person name="Wilkins M.J."/>
            <person name="Karaoz U."/>
            <person name="Brodie E.L."/>
            <person name="Williams K.H."/>
            <person name="Hubbard S.S."/>
            <person name="Banfield J.F."/>
        </authorList>
    </citation>
    <scope>NUCLEOTIDE SEQUENCE [LARGE SCALE GENOMIC DNA]</scope>
</reference>
<comment type="catalytic activity">
    <reaction evidence="6">
        <text>cytidine(1402) in 16S rRNA + S-adenosyl-L-methionine = N(4)-methylcytidine(1402) in 16S rRNA + S-adenosyl-L-homocysteine + H(+)</text>
        <dbReference type="Rhea" id="RHEA:42928"/>
        <dbReference type="Rhea" id="RHEA-COMP:10286"/>
        <dbReference type="Rhea" id="RHEA-COMP:10287"/>
        <dbReference type="ChEBI" id="CHEBI:15378"/>
        <dbReference type="ChEBI" id="CHEBI:57856"/>
        <dbReference type="ChEBI" id="CHEBI:59789"/>
        <dbReference type="ChEBI" id="CHEBI:74506"/>
        <dbReference type="ChEBI" id="CHEBI:82748"/>
        <dbReference type="EC" id="2.1.1.199"/>
    </reaction>
</comment>
<keyword evidence="6" id="KW-0963">Cytoplasm</keyword>
<evidence type="ECO:0000313" key="8">
    <source>
        <dbReference type="Proteomes" id="UP000176186"/>
    </source>
</evidence>
<protein>
    <recommendedName>
        <fullName evidence="6">Ribosomal RNA small subunit methyltransferase H</fullName>
        <ecNumber evidence="6">2.1.1.199</ecNumber>
    </recommendedName>
    <alternativeName>
        <fullName evidence="6">16S rRNA m(4)C1402 methyltransferase</fullName>
    </alternativeName>
    <alternativeName>
        <fullName evidence="6">rRNA (cytosine-N(4)-)-methyltransferase RsmH</fullName>
    </alternativeName>
</protein>
<evidence type="ECO:0000256" key="2">
    <source>
        <dbReference type="ARBA" id="ARBA00022552"/>
    </source>
</evidence>
<keyword evidence="5 6" id="KW-0949">S-adenosyl-L-methionine</keyword>
<feature type="binding site" evidence="6">
    <location>
        <position position="90"/>
    </location>
    <ligand>
        <name>S-adenosyl-L-methionine</name>
        <dbReference type="ChEBI" id="CHEBI:59789"/>
    </ligand>
</feature>
<keyword evidence="3 6" id="KW-0489">Methyltransferase</keyword>
<dbReference type="PANTHER" id="PTHR11265:SF0">
    <property type="entry name" value="12S RRNA N4-METHYLCYTIDINE METHYLTRANSFERASE"/>
    <property type="match status" value="1"/>
</dbReference>
<dbReference type="InterPro" id="IPR023397">
    <property type="entry name" value="SAM-dep_MeTrfase_MraW_recog"/>
</dbReference>
<dbReference type="SUPFAM" id="SSF53335">
    <property type="entry name" value="S-adenosyl-L-methionine-dependent methyltransferases"/>
    <property type="match status" value="1"/>
</dbReference>
<dbReference type="Gene3D" id="3.40.50.150">
    <property type="entry name" value="Vaccinia Virus protein VP39"/>
    <property type="match status" value="1"/>
</dbReference>
<dbReference type="GO" id="GO:0070475">
    <property type="term" value="P:rRNA base methylation"/>
    <property type="evidence" value="ECO:0007669"/>
    <property type="project" value="UniProtKB-UniRule"/>
</dbReference>
<keyword evidence="4 6" id="KW-0808">Transferase</keyword>
<dbReference type="GO" id="GO:0071424">
    <property type="term" value="F:rRNA (cytosine-N4-)-methyltransferase activity"/>
    <property type="evidence" value="ECO:0007669"/>
    <property type="project" value="UniProtKB-UniRule"/>
</dbReference>
<feature type="binding site" evidence="6">
    <location>
        <position position="83"/>
    </location>
    <ligand>
        <name>S-adenosyl-L-methionine</name>
        <dbReference type="ChEBI" id="CHEBI:59789"/>
    </ligand>
</feature>
<dbReference type="PANTHER" id="PTHR11265">
    <property type="entry name" value="S-ADENOSYL-METHYLTRANSFERASE MRAW"/>
    <property type="match status" value="1"/>
</dbReference>
<dbReference type="HAMAP" id="MF_01007">
    <property type="entry name" value="16SrRNA_methyltr_H"/>
    <property type="match status" value="1"/>
</dbReference>